<comment type="caution">
    <text evidence="2">The sequence shown here is derived from an EMBL/GenBank/DDBJ whole genome shotgun (WGS) entry which is preliminary data.</text>
</comment>
<sequence>MNGINHKRIAGKSLHYLSEPVRKFWQPQELLEDASNFPDIFWPGENSSPDYIQKYPDWKEYIMIPCNDTLVNCHSAFDSLKIWETYPVVLNFLVHRALDAMDSGDQELAVKIAGVLSHIIGDTGQAAHVFDSMQLSLLFQGDEDIYLIHSLIENNPMVSYPDHPYTARCLGDNVDEFLWRLLQELVKLKKRSTRTIVPIMTATLKDDLDTAAQYASATVGECADLFADVLYTLTLIHLREKKGPDAMSLLQLEPERWHCDGMFNFLPQKNYIPGPTRRTPLPLHIGNGPQLGIALLPDMFPGCTGGRCAFVEYPLPPGVFQKFTFSCGLNRAADRNETAGIFEIRLDDKTVWESPALDIHSPSVSAEVNLGRAERLQLLVKDARRDTAETKFFYPCFIEPVLWRN</sequence>
<evidence type="ECO:0000259" key="1">
    <source>
        <dbReference type="Pfam" id="PF08305"/>
    </source>
</evidence>
<dbReference type="Gene3D" id="2.60.120.1060">
    <property type="entry name" value="NPCBM/NEW2 domain"/>
    <property type="match status" value="1"/>
</dbReference>
<dbReference type="Pfam" id="PF08305">
    <property type="entry name" value="NPCBM"/>
    <property type="match status" value="1"/>
</dbReference>
<dbReference type="AlphaFoldDB" id="A0A926DR08"/>
<evidence type="ECO:0000313" key="3">
    <source>
        <dbReference type="Proteomes" id="UP000657006"/>
    </source>
</evidence>
<keyword evidence="3" id="KW-1185">Reference proteome</keyword>
<dbReference type="RefSeq" id="WP_177715327.1">
    <property type="nucleotide sequence ID" value="NZ_JACRSQ010000006.1"/>
</dbReference>
<dbReference type="GO" id="GO:0016788">
    <property type="term" value="F:hydrolase activity, acting on ester bonds"/>
    <property type="evidence" value="ECO:0007669"/>
    <property type="project" value="InterPro"/>
</dbReference>
<dbReference type="InterPro" id="IPR008947">
    <property type="entry name" value="PLipase_C/P1_nuclease_dom_sf"/>
</dbReference>
<proteinExistence type="predicted"/>
<dbReference type="InterPro" id="IPR013222">
    <property type="entry name" value="Glyco_hyd_98_carb-bd"/>
</dbReference>
<gene>
    <name evidence="2" type="ORF">H8730_05460</name>
</gene>
<dbReference type="InterPro" id="IPR038637">
    <property type="entry name" value="NPCBM_sf"/>
</dbReference>
<dbReference type="InterPro" id="IPR008979">
    <property type="entry name" value="Galactose-bd-like_sf"/>
</dbReference>
<evidence type="ECO:0000313" key="2">
    <source>
        <dbReference type="EMBL" id="MBC8542986.1"/>
    </source>
</evidence>
<dbReference type="SUPFAM" id="SSF49785">
    <property type="entry name" value="Galactose-binding domain-like"/>
    <property type="match status" value="1"/>
</dbReference>
<feature type="domain" description="Glycosyl hydrolase family 98 putative carbohydrate-binding module" evidence="1">
    <location>
        <begin position="312"/>
        <end position="387"/>
    </location>
</feature>
<accession>A0A926DR08</accession>
<protein>
    <submittedName>
        <fullName evidence="2">NPCBM/NEW2 domain-containing protein</fullName>
    </submittedName>
</protein>
<dbReference type="SUPFAM" id="SSF48537">
    <property type="entry name" value="Phospholipase C/P1 nuclease"/>
    <property type="match status" value="1"/>
</dbReference>
<dbReference type="EMBL" id="JACRSQ010000006">
    <property type="protein sequence ID" value="MBC8542986.1"/>
    <property type="molecule type" value="Genomic_DNA"/>
</dbReference>
<dbReference type="Proteomes" id="UP000657006">
    <property type="component" value="Unassembled WGS sequence"/>
</dbReference>
<reference evidence="2" key="1">
    <citation type="submission" date="2020-08" db="EMBL/GenBank/DDBJ databases">
        <title>Genome public.</title>
        <authorList>
            <person name="Liu C."/>
            <person name="Sun Q."/>
        </authorList>
    </citation>
    <scope>NUCLEOTIDE SEQUENCE</scope>
    <source>
        <strain evidence="2">NSJ-32</strain>
    </source>
</reference>
<name>A0A926DR08_9FIRM</name>
<organism evidence="2 3">
    <name type="scientific">Bianquea renquensis</name>
    <dbReference type="NCBI Taxonomy" id="2763661"/>
    <lineage>
        <taxon>Bacteria</taxon>
        <taxon>Bacillati</taxon>
        <taxon>Bacillota</taxon>
        <taxon>Clostridia</taxon>
        <taxon>Eubacteriales</taxon>
        <taxon>Bianqueaceae</taxon>
        <taxon>Bianquea</taxon>
    </lineage>
</organism>